<feature type="domain" description="DUF6604" evidence="2">
    <location>
        <begin position="12"/>
        <end position="272"/>
    </location>
</feature>
<dbReference type="PANTHER" id="PTHR38795">
    <property type="entry name" value="DUF6604 DOMAIN-CONTAINING PROTEIN"/>
    <property type="match status" value="1"/>
</dbReference>
<organism evidence="3 4">
    <name type="scientific">Pseudocercospora fuligena</name>
    <dbReference type="NCBI Taxonomy" id="685502"/>
    <lineage>
        <taxon>Eukaryota</taxon>
        <taxon>Fungi</taxon>
        <taxon>Dikarya</taxon>
        <taxon>Ascomycota</taxon>
        <taxon>Pezizomycotina</taxon>
        <taxon>Dothideomycetes</taxon>
        <taxon>Dothideomycetidae</taxon>
        <taxon>Mycosphaerellales</taxon>
        <taxon>Mycosphaerellaceae</taxon>
        <taxon>Pseudocercospora</taxon>
    </lineage>
</organism>
<proteinExistence type="predicted"/>
<evidence type="ECO:0000313" key="4">
    <source>
        <dbReference type="Proteomes" id="UP000660729"/>
    </source>
</evidence>
<keyword evidence="4" id="KW-1185">Reference proteome</keyword>
<feature type="compositionally biased region" description="Basic residues" evidence="1">
    <location>
        <begin position="52"/>
        <end position="63"/>
    </location>
</feature>
<evidence type="ECO:0000313" key="3">
    <source>
        <dbReference type="EMBL" id="KAF7193451.1"/>
    </source>
</evidence>
<dbReference type="PANTHER" id="PTHR38795:SF1">
    <property type="entry name" value="DUF6604 DOMAIN-CONTAINING PROTEIN"/>
    <property type="match status" value="1"/>
</dbReference>
<accession>A0A8H6RM02</accession>
<feature type="region of interest" description="Disordered" evidence="1">
    <location>
        <begin position="902"/>
        <end position="921"/>
    </location>
</feature>
<feature type="region of interest" description="Disordered" evidence="1">
    <location>
        <begin position="45"/>
        <end position="71"/>
    </location>
</feature>
<protein>
    <recommendedName>
        <fullName evidence="2">DUF6604 domain-containing protein</fullName>
    </recommendedName>
</protein>
<gene>
    <name evidence="3" type="ORF">HII31_05231</name>
</gene>
<dbReference type="InterPro" id="IPR046539">
    <property type="entry name" value="DUF6604"/>
</dbReference>
<reference evidence="3" key="1">
    <citation type="submission" date="2020-04" db="EMBL/GenBank/DDBJ databases">
        <title>Draft genome resource of the tomato pathogen Pseudocercospora fuligena.</title>
        <authorList>
            <person name="Zaccaron A."/>
        </authorList>
    </citation>
    <scope>NUCLEOTIDE SEQUENCE</scope>
    <source>
        <strain evidence="3">PF001</strain>
    </source>
</reference>
<dbReference type="Proteomes" id="UP000660729">
    <property type="component" value="Unassembled WGS sequence"/>
</dbReference>
<dbReference type="AlphaFoldDB" id="A0A8H6RM02"/>
<dbReference type="Pfam" id="PF20253">
    <property type="entry name" value="DUF6604"/>
    <property type="match status" value="1"/>
</dbReference>
<sequence length="921" mass="103559">MEVDPVRYLHARYKTGTNAVVDWLATTARQRCDVAKLLHLETSANQRETAKPNRKGKKARNKKEKASDGQTLHVELSTSELRQLSLGITATASPTTKAPEGLEDALKLLEDVVRGRRECAKWHNDGEDGHRHFIDTMDQILQDLRGARWARHKERQAADSRKSRDQLGDAPSISNTFAGLHIEQPSTTPLGDMPFRPQINRDQLPKNISFTLRENPEVEKRFAVWCFFKQSQDIRELVKNVWQEYLKGQCALQNAAQMTFVAANLIKDSSLQLSEKYPDLANAEDLMRYLRIKYHISDGVPTYIECLALRGKEEFDIDQLSDLFCVRGFVGGLLFKRWSSSAKGSPEQRIEARMHTQCYHPVLQSYFELTRDLYDITQAEGFAGLGYVDIFWVNLGDLALASKISTAAGMVLETQMCVSDILGPARQHVHVVLRDIAKHVETSLGCIKSILWQTCDDGATLFPAGLTEAEDDLRQIITKAVPLKQSSYAAGEELKTTGVDSEYVLARLPLTAGLVAMKLRTYFHTQICPAANSLWLIQSMAHLYRALRGAGLISAVWRDMEFLIKTQGLSSLGLREANATPWSFLQAAKNYGLAFGVSASDFAKKRRQQGNGLRVRLPQITVHRTPEEGIFRPRIENQPNLKLASSITDTLWSAGTDRVCLGRTRCGTTQGNLHEFVSSLMTDSAFPIDDEIKTQWSSTKQLTPIQLLLLTKQSLNASELEMNFNYLRLYEGCSVVFSTIFENNAEAIASSQSAAGLTKIETPREVIDELLWGAAIEEMGLPRPRKECGLTHIMKIATYLEDWIKNNGDWCYDDAFFITSGNLADDLVPEKNISSERKLASRGLFQKLENGVLEISTTISGVPLNEAYRNFSIDRYTEWLAEKPRSEEEKAEKILEMCKEVQEEMPEQSTEKLRRASATLS</sequence>
<dbReference type="OrthoDB" id="5238236at2759"/>
<evidence type="ECO:0000259" key="2">
    <source>
        <dbReference type="Pfam" id="PF20253"/>
    </source>
</evidence>
<comment type="caution">
    <text evidence="3">The sequence shown here is derived from an EMBL/GenBank/DDBJ whole genome shotgun (WGS) entry which is preliminary data.</text>
</comment>
<evidence type="ECO:0000256" key="1">
    <source>
        <dbReference type="SAM" id="MobiDB-lite"/>
    </source>
</evidence>
<name>A0A8H6RM02_9PEZI</name>
<dbReference type="EMBL" id="JABCIY010000085">
    <property type="protein sequence ID" value="KAF7193451.1"/>
    <property type="molecule type" value="Genomic_DNA"/>
</dbReference>